<proteinExistence type="predicted"/>
<evidence type="ECO:0000313" key="1">
    <source>
        <dbReference type="EMBL" id="KAK7202036.1"/>
    </source>
</evidence>
<protein>
    <submittedName>
        <fullName evidence="1">Uncharacterized protein</fullName>
    </submittedName>
</protein>
<evidence type="ECO:0000313" key="2">
    <source>
        <dbReference type="Proteomes" id="UP001430356"/>
    </source>
</evidence>
<dbReference type="AlphaFoldDB" id="A0AAW0F8N3"/>
<keyword evidence="2" id="KW-1185">Reference proteome</keyword>
<name>A0AAW0F8N3_9TRYP</name>
<dbReference type="PROSITE" id="PS50096">
    <property type="entry name" value="IQ"/>
    <property type="match status" value="1"/>
</dbReference>
<accession>A0AAW0F8N3</accession>
<gene>
    <name evidence="1" type="ORF">NESM_000272100</name>
</gene>
<comment type="caution">
    <text evidence="1">The sequence shown here is derived from an EMBL/GenBank/DDBJ whole genome shotgun (WGS) entry which is preliminary data.</text>
</comment>
<organism evidence="1 2">
    <name type="scientific">Novymonas esmeraldas</name>
    <dbReference type="NCBI Taxonomy" id="1808958"/>
    <lineage>
        <taxon>Eukaryota</taxon>
        <taxon>Discoba</taxon>
        <taxon>Euglenozoa</taxon>
        <taxon>Kinetoplastea</taxon>
        <taxon>Metakinetoplastina</taxon>
        <taxon>Trypanosomatida</taxon>
        <taxon>Trypanosomatidae</taxon>
        <taxon>Novymonas</taxon>
    </lineage>
</organism>
<dbReference type="EMBL" id="JAECZO010000023">
    <property type="protein sequence ID" value="KAK7202036.1"/>
    <property type="molecule type" value="Genomic_DNA"/>
</dbReference>
<reference evidence="1 2" key="1">
    <citation type="journal article" date="2021" name="MBio">
        <title>A New Model Trypanosomatid, Novymonas esmeraldas: Genomic Perception of Its 'Candidatus Pandoraea novymonadis' Endosymbiont.</title>
        <authorList>
            <person name="Zakharova A."/>
            <person name="Saura A."/>
            <person name="Butenko A."/>
            <person name="Podesvova L."/>
            <person name="Warmusova S."/>
            <person name="Kostygov A.Y."/>
            <person name="Nenarokova A."/>
            <person name="Lukes J."/>
            <person name="Opperdoes F.R."/>
            <person name="Yurchenko V."/>
        </authorList>
    </citation>
    <scope>NUCLEOTIDE SEQUENCE [LARGE SCALE GENOMIC DNA]</scope>
    <source>
        <strain evidence="1 2">E262AT.01</strain>
    </source>
</reference>
<sequence length="271" mass="29965">MADDLDGWDAYRLRCIATSGGTDEAELQDRLGIVEDFLTEHAAVCTALHAARRTAQAQERRRVLADEAEERRFVTDDAEALPWRLLAAVSFAEAQRLVVAQEAEQRRTLMGVYAECVTALLVPYEELQRLRLTWEALDSLALKACIVGRYGVREGQLARTSIPGRTADCGMPLSPRSAAAMCHLRAQERDERRVLVQARLEYVTSALLYFARSEKLCNAAAASLSTAPPQPLLSRLSLTGSTTVRRVLDESATRIQAAYRGYCVRGRPAAL</sequence>
<dbReference type="Proteomes" id="UP001430356">
    <property type="component" value="Unassembled WGS sequence"/>
</dbReference>